<dbReference type="GO" id="GO:0008270">
    <property type="term" value="F:zinc ion binding"/>
    <property type="evidence" value="ECO:0007669"/>
    <property type="project" value="UniProtKB-KW"/>
</dbReference>
<name>A0A183JWN0_9TREM</name>
<keyword evidence="1" id="KW-0479">Metal-binding</keyword>
<dbReference type="AlphaFoldDB" id="A0A183JWN0"/>
<protein>
    <submittedName>
        <fullName evidence="5">CCHC-type domain-containing protein</fullName>
    </submittedName>
</protein>
<evidence type="ECO:0000256" key="1">
    <source>
        <dbReference type="PROSITE-ProRule" id="PRU00047"/>
    </source>
</evidence>
<organism evidence="5">
    <name type="scientific">Schistosoma curassoni</name>
    <dbReference type="NCBI Taxonomy" id="6186"/>
    <lineage>
        <taxon>Eukaryota</taxon>
        <taxon>Metazoa</taxon>
        <taxon>Spiralia</taxon>
        <taxon>Lophotrochozoa</taxon>
        <taxon>Platyhelminthes</taxon>
        <taxon>Trematoda</taxon>
        <taxon>Digenea</taxon>
        <taxon>Strigeidida</taxon>
        <taxon>Schistosomatoidea</taxon>
        <taxon>Schistosomatidae</taxon>
        <taxon>Schistosoma</taxon>
    </lineage>
</organism>
<dbReference type="GO" id="GO:0003676">
    <property type="term" value="F:nucleic acid binding"/>
    <property type="evidence" value="ECO:0007669"/>
    <property type="project" value="InterPro"/>
</dbReference>
<evidence type="ECO:0000259" key="2">
    <source>
        <dbReference type="PROSITE" id="PS50158"/>
    </source>
</evidence>
<keyword evidence="4" id="KW-1185">Reference proteome</keyword>
<feature type="domain" description="CCHC-type" evidence="2">
    <location>
        <begin position="117"/>
        <end position="131"/>
    </location>
</feature>
<reference evidence="5" key="1">
    <citation type="submission" date="2016-06" db="UniProtKB">
        <authorList>
            <consortium name="WormBaseParasite"/>
        </authorList>
    </citation>
    <scope>IDENTIFICATION</scope>
</reference>
<sequence>MTKEDDEDVNIVAHFLTFIEKEAYSLLKTLALPEKPISLSYTALNDLLLDYVMYTIFKCGYKNSTTLRYPNPVHTQGYADNSLRSCDAVHEDGHSSGQGLSCGRFHSFNSCKFRDSKCFKCGDIGHIQLVCNTTVHLAATNIMSSNSDSIKSSVPNDHLSLSTISKDSLQSYSSSESLRDNNMIFPSDSLISDEISYKSEENMLNEPSHDRQADVFLTDADFSNDPLLYDDILNKVEETISEESNLDVIRNIICPHNAFVSCGELVQFKAQVLNDLDFNYNSDDFISTAVYPYHGVTSNIYSSQCEKYVLNEAISFITWGYKDPTLFCAVG</sequence>
<dbReference type="InterPro" id="IPR001878">
    <property type="entry name" value="Znf_CCHC"/>
</dbReference>
<gene>
    <name evidence="3" type="ORF">SCUD_LOCUS7125</name>
</gene>
<dbReference type="PROSITE" id="PS50158">
    <property type="entry name" value="ZF_CCHC"/>
    <property type="match status" value="1"/>
</dbReference>
<dbReference type="Proteomes" id="UP000279833">
    <property type="component" value="Unassembled WGS sequence"/>
</dbReference>
<dbReference type="WBParaSite" id="SCUD_0000712501-mRNA-1">
    <property type="protein sequence ID" value="SCUD_0000712501-mRNA-1"/>
    <property type="gene ID" value="SCUD_0000712501"/>
</dbReference>
<dbReference type="EMBL" id="UZAK01032255">
    <property type="protein sequence ID" value="VDP24975.1"/>
    <property type="molecule type" value="Genomic_DNA"/>
</dbReference>
<keyword evidence="1" id="KW-0863">Zinc-finger</keyword>
<keyword evidence="1" id="KW-0862">Zinc</keyword>
<proteinExistence type="predicted"/>
<reference evidence="3 4" key="2">
    <citation type="submission" date="2018-11" db="EMBL/GenBank/DDBJ databases">
        <authorList>
            <consortium name="Pathogen Informatics"/>
        </authorList>
    </citation>
    <scope>NUCLEOTIDE SEQUENCE [LARGE SCALE GENOMIC DNA]</scope>
    <source>
        <strain evidence="3">Dakar</strain>
        <strain evidence="4">Dakar, Senegal</strain>
    </source>
</reference>
<accession>A0A183JWN0</accession>
<evidence type="ECO:0000313" key="4">
    <source>
        <dbReference type="Proteomes" id="UP000279833"/>
    </source>
</evidence>
<evidence type="ECO:0000313" key="5">
    <source>
        <dbReference type="WBParaSite" id="SCUD_0000712501-mRNA-1"/>
    </source>
</evidence>
<evidence type="ECO:0000313" key="3">
    <source>
        <dbReference type="EMBL" id="VDP24975.1"/>
    </source>
</evidence>